<keyword evidence="2" id="KW-0547">Nucleotide-binding</keyword>
<dbReference type="InterPro" id="IPR037171">
    <property type="entry name" value="NagB/RpiA_transferase-like"/>
</dbReference>
<dbReference type="Pfam" id="PF01812">
    <property type="entry name" value="5-FTHF_cyc-lig"/>
    <property type="match status" value="1"/>
</dbReference>
<dbReference type="AlphaFoldDB" id="A0A3B0SAF2"/>
<organism evidence="4">
    <name type="scientific">hydrothermal vent metagenome</name>
    <dbReference type="NCBI Taxonomy" id="652676"/>
    <lineage>
        <taxon>unclassified sequences</taxon>
        <taxon>metagenomes</taxon>
        <taxon>ecological metagenomes</taxon>
    </lineage>
</organism>
<dbReference type="InterPro" id="IPR002698">
    <property type="entry name" value="FTHF_cligase"/>
</dbReference>
<sequence>MIQEKATLRREMKEIRTRLHDADNGDAARVIASHLLVLPELAGEVQRGIKAERTEPHIVAGYYPMQTELDGLFLLKAMSAFQCRCALPVMNGKDQHLAFREWDLVEELKDGPYGTREPKSDLLYVMPDIMLVPLLAFDERGMRLGYGGGYYDRTLQAYRDKGHPFTAIGVAYEGQKCAKLPTANYDQPLDIIVTEQGIYRP</sequence>
<dbReference type="GO" id="GO:0005524">
    <property type="term" value="F:ATP binding"/>
    <property type="evidence" value="ECO:0007669"/>
    <property type="project" value="UniProtKB-KW"/>
</dbReference>
<reference evidence="4" key="1">
    <citation type="submission" date="2018-06" db="EMBL/GenBank/DDBJ databases">
        <authorList>
            <person name="Zhirakovskaya E."/>
        </authorList>
    </citation>
    <scope>NUCLEOTIDE SEQUENCE</scope>
</reference>
<dbReference type="Gene3D" id="3.40.50.10420">
    <property type="entry name" value="NagB/RpiA/CoA transferase-like"/>
    <property type="match status" value="1"/>
</dbReference>
<gene>
    <name evidence="4" type="ORF">MNBD_ALPHA02-27</name>
</gene>
<evidence type="ECO:0000313" key="4">
    <source>
        <dbReference type="EMBL" id="VAV99731.1"/>
    </source>
</evidence>
<proteinExistence type="inferred from homology"/>
<dbReference type="EC" id="6.3.3.2" evidence="4"/>
<protein>
    <submittedName>
        <fullName evidence="4">5-formyltetrahydrofolate cyclo-ligase</fullName>
        <ecNumber evidence="4">6.3.3.2</ecNumber>
    </submittedName>
</protein>
<dbReference type="PANTHER" id="PTHR23407">
    <property type="entry name" value="ATPASE INHIBITOR/5-FORMYLTETRAHYDROFOLATE CYCLO-LIGASE"/>
    <property type="match status" value="1"/>
</dbReference>
<dbReference type="EMBL" id="UOED01000136">
    <property type="protein sequence ID" value="VAV99731.1"/>
    <property type="molecule type" value="Genomic_DNA"/>
</dbReference>
<evidence type="ECO:0000256" key="2">
    <source>
        <dbReference type="ARBA" id="ARBA00022741"/>
    </source>
</evidence>
<accession>A0A3B0SAF2</accession>
<evidence type="ECO:0000256" key="1">
    <source>
        <dbReference type="ARBA" id="ARBA00010638"/>
    </source>
</evidence>
<keyword evidence="4" id="KW-0436">Ligase</keyword>
<evidence type="ECO:0000256" key="3">
    <source>
        <dbReference type="ARBA" id="ARBA00022840"/>
    </source>
</evidence>
<name>A0A3B0SAF2_9ZZZZ</name>
<dbReference type="GO" id="GO:0009396">
    <property type="term" value="P:folic acid-containing compound biosynthetic process"/>
    <property type="evidence" value="ECO:0007669"/>
    <property type="project" value="TreeGrafter"/>
</dbReference>
<dbReference type="SUPFAM" id="SSF100950">
    <property type="entry name" value="NagB/RpiA/CoA transferase-like"/>
    <property type="match status" value="1"/>
</dbReference>
<dbReference type="NCBIfam" id="TIGR02727">
    <property type="entry name" value="MTHFS_bact"/>
    <property type="match status" value="1"/>
</dbReference>
<comment type="similarity">
    <text evidence="1">Belongs to the 5-formyltetrahydrofolate cyclo-ligase family.</text>
</comment>
<dbReference type="PANTHER" id="PTHR23407:SF1">
    <property type="entry name" value="5-FORMYLTETRAHYDROFOLATE CYCLO-LIGASE"/>
    <property type="match status" value="1"/>
</dbReference>
<dbReference type="GO" id="GO:0035999">
    <property type="term" value="P:tetrahydrofolate interconversion"/>
    <property type="evidence" value="ECO:0007669"/>
    <property type="project" value="TreeGrafter"/>
</dbReference>
<dbReference type="InterPro" id="IPR024185">
    <property type="entry name" value="FTHF_cligase-like_sf"/>
</dbReference>
<keyword evidence="3" id="KW-0067">ATP-binding</keyword>
<dbReference type="GO" id="GO:0030272">
    <property type="term" value="F:5-formyltetrahydrofolate cyclo-ligase activity"/>
    <property type="evidence" value="ECO:0007669"/>
    <property type="project" value="UniProtKB-EC"/>
</dbReference>
<dbReference type="PIRSF" id="PIRSF006806">
    <property type="entry name" value="FTHF_cligase"/>
    <property type="match status" value="1"/>
</dbReference>